<proteinExistence type="predicted"/>
<organism evidence="1 2">
    <name type="scientific">Pseudomonas protegens</name>
    <dbReference type="NCBI Taxonomy" id="380021"/>
    <lineage>
        <taxon>Bacteria</taxon>
        <taxon>Pseudomonadati</taxon>
        <taxon>Pseudomonadota</taxon>
        <taxon>Gammaproteobacteria</taxon>
        <taxon>Pseudomonadales</taxon>
        <taxon>Pseudomonadaceae</taxon>
        <taxon>Pseudomonas</taxon>
    </lineage>
</organism>
<dbReference type="InterPro" id="IPR021733">
    <property type="entry name" value="DUF3304"/>
</dbReference>
<dbReference type="PROSITE" id="PS51257">
    <property type="entry name" value="PROKAR_LIPOPROTEIN"/>
    <property type="match status" value="1"/>
</dbReference>
<reference evidence="2" key="1">
    <citation type="journal article" date="2020" name="Microbiol. Resour. Announc.">
        <title>Complete genome sequences of four natural Pseudomonas isolates that catabolize a wide range of aromatic compounds relevant to lignin valorization.</title>
        <authorList>
            <person name="Hatmaker E.A."/>
            <person name="Presley G."/>
            <person name="Cannon O."/>
            <person name="Guss A.M."/>
            <person name="Elkins J.G."/>
        </authorList>
    </citation>
    <scope>NUCLEOTIDE SEQUENCE [LARGE SCALE GENOMIC DNA]</scope>
    <source>
        <strain evidence="2">H1F5C</strain>
    </source>
</reference>
<protein>
    <submittedName>
        <fullName evidence="1">DUF3304 domain-containing protein</fullName>
    </submittedName>
</protein>
<evidence type="ECO:0000313" key="1">
    <source>
        <dbReference type="EMBL" id="QNH80583.1"/>
    </source>
</evidence>
<dbReference type="Proteomes" id="UP000515277">
    <property type="component" value="Chromosome"/>
</dbReference>
<dbReference type="EMBL" id="CP060201">
    <property type="protein sequence ID" value="QNH80583.1"/>
    <property type="molecule type" value="Genomic_DNA"/>
</dbReference>
<accession>A0A7G7XKT8</accession>
<sequence>MEKFFASGLFGVLSVARGCLLVAGLLAASACQSESKMLGASVTGYNHTSAAINRFSVNGAGGPNLGAYQGGGSKVCCGVIPRHWVPGLRAVVEWEKDPDPYSYGKWPERPYSEAWNKRMEREKQQYSRHKVTVEIPRYSIAGSLKVHFLPCDQVRVSADNIKPGDPRYPYNYPMRMEEPKVCPK</sequence>
<dbReference type="Pfam" id="PF11745">
    <property type="entry name" value="DUF3304"/>
    <property type="match status" value="1"/>
</dbReference>
<gene>
    <name evidence="1" type="ORF">GGI48_03765</name>
</gene>
<name>A0A7G7XKT8_9PSED</name>
<dbReference type="AlphaFoldDB" id="A0A7G7XKT8"/>
<evidence type="ECO:0000313" key="2">
    <source>
        <dbReference type="Proteomes" id="UP000515277"/>
    </source>
</evidence>